<gene>
    <name evidence="1" type="ORF">SAMN05444169_5550</name>
</gene>
<protein>
    <submittedName>
        <fullName evidence="1">Uncharacterized protein</fullName>
    </submittedName>
</protein>
<sequence>MLDWKANLDALVEETMAFAKSVRVEPLVPRTVVEPNRLPSMNWTGSEREEIARRVARFKAHQQRFKREREDYAASELKRMLARRY</sequence>
<organism evidence="1 2">
    <name type="scientific">Bradyrhizobium erythrophlei</name>
    <dbReference type="NCBI Taxonomy" id="1437360"/>
    <lineage>
        <taxon>Bacteria</taxon>
        <taxon>Pseudomonadati</taxon>
        <taxon>Pseudomonadota</taxon>
        <taxon>Alphaproteobacteria</taxon>
        <taxon>Hyphomicrobiales</taxon>
        <taxon>Nitrobacteraceae</taxon>
        <taxon>Bradyrhizobium</taxon>
    </lineage>
</organism>
<evidence type="ECO:0000313" key="1">
    <source>
        <dbReference type="EMBL" id="SHH06625.1"/>
    </source>
</evidence>
<name>A0A1M5PXL5_9BRAD</name>
<proteinExistence type="predicted"/>
<dbReference type="EMBL" id="LT670818">
    <property type="protein sequence ID" value="SHH06625.1"/>
    <property type="molecule type" value="Genomic_DNA"/>
</dbReference>
<dbReference type="Proteomes" id="UP000190675">
    <property type="component" value="Chromosome I"/>
</dbReference>
<evidence type="ECO:0000313" key="2">
    <source>
        <dbReference type="Proteomes" id="UP000190675"/>
    </source>
</evidence>
<reference evidence="1 2" key="1">
    <citation type="submission" date="2016-11" db="EMBL/GenBank/DDBJ databases">
        <authorList>
            <person name="Jaros S."/>
            <person name="Januszkiewicz K."/>
            <person name="Wedrychowicz H."/>
        </authorList>
    </citation>
    <scope>NUCLEOTIDE SEQUENCE [LARGE SCALE GENOMIC DNA]</scope>
    <source>
        <strain evidence="1 2">GAS242</strain>
    </source>
</reference>
<accession>A0A1M5PXL5</accession>
<dbReference type="OrthoDB" id="8240972at2"/>
<dbReference type="AlphaFoldDB" id="A0A1M5PXL5"/>